<protein>
    <submittedName>
        <fullName evidence="2">Uncharacterized protein</fullName>
    </submittedName>
</protein>
<sequence length="90" mass="10071">ALLALHLAHPPLPRYDGPPPARALSRGRQERARRASGGGVQALVGPRKTGRQCRARQHQIQAGRVHRRAHWRAVQGRGIGPHRARHLRRD</sequence>
<evidence type="ECO:0000256" key="1">
    <source>
        <dbReference type="SAM" id="MobiDB-lite"/>
    </source>
</evidence>
<organism evidence="2">
    <name type="scientific">Tanacetum cinerariifolium</name>
    <name type="common">Dalmatian daisy</name>
    <name type="synonym">Chrysanthemum cinerariifolium</name>
    <dbReference type="NCBI Taxonomy" id="118510"/>
    <lineage>
        <taxon>Eukaryota</taxon>
        <taxon>Viridiplantae</taxon>
        <taxon>Streptophyta</taxon>
        <taxon>Embryophyta</taxon>
        <taxon>Tracheophyta</taxon>
        <taxon>Spermatophyta</taxon>
        <taxon>Magnoliopsida</taxon>
        <taxon>eudicotyledons</taxon>
        <taxon>Gunneridae</taxon>
        <taxon>Pentapetalae</taxon>
        <taxon>asterids</taxon>
        <taxon>campanulids</taxon>
        <taxon>Asterales</taxon>
        <taxon>Asteraceae</taxon>
        <taxon>Asteroideae</taxon>
        <taxon>Anthemideae</taxon>
        <taxon>Anthemidinae</taxon>
        <taxon>Tanacetum</taxon>
    </lineage>
</organism>
<accession>A0A699X6G9</accession>
<feature type="non-terminal residue" evidence="2">
    <location>
        <position position="1"/>
    </location>
</feature>
<dbReference type="AlphaFoldDB" id="A0A699X6G9"/>
<dbReference type="EMBL" id="BKCJ011780120">
    <property type="protein sequence ID" value="GFD52264.1"/>
    <property type="molecule type" value="Genomic_DNA"/>
</dbReference>
<evidence type="ECO:0000313" key="2">
    <source>
        <dbReference type="EMBL" id="GFD52264.1"/>
    </source>
</evidence>
<gene>
    <name evidence="2" type="ORF">Tci_924233</name>
</gene>
<feature type="region of interest" description="Disordered" evidence="1">
    <location>
        <begin position="1"/>
        <end position="53"/>
    </location>
</feature>
<feature type="compositionally biased region" description="Pro residues" evidence="1">
    <location>
        <begin position="10"/>
        <end position="21"/>
    </location>
</feature>
<reference evidence="2" key="1">
    <citation type="journal article" date="2019" name="Sci. Rep.">
        <title>Draft genome of Tanacetum cinerariifolium, the natural source of mosquito coil.</title>
        <authorList>
            <person name="Yamashiro T."/>
            <person name="Shiraishi A."/>
            <person name="Satake H."/>
            <person name="Nakayama K."/>
        </authorList>
    </citation>
    <scope>NUCLEOTIDE SEQUENCE</scope>
</reference>
<name>A0A699X6G9_TANCI</name>
<proteinExistence type="predicted"/>
<comment type="caution">
    <text evidence="2">The sequence shown here is derived from an EMBL/GenBank/DDBJ whole genome shotgun (WGS) entry which is preliminary data.</text>
</comment>